<dbReference type="PANTHER" id="PTHR11645">
    <property type="entry name" value="PYRROLINE-5-CARBOXYLATE REDUCTASE"/>
    <property type="match status" value="1"/>
</dbReference>
<dbReference type="HAMAP" id="MF_01925">
    <property type="entry name" value="P5C_reductase"/>
    <property type="match status" value="1"/>
</dbReference>
<keyword evidence="3" id="KW-0641">Proline biosynthesis</keyword>
<dbReference type="PANTHER" id="PTHR11645:SF0">
    <property type="entry name" value="PYRROLINE-5-CARBOXYLATE REDUCTASE 3"/>
    <property type="match status" value="1"/>
</dbReference>
<keyword evidence="3" id="KW-0028">Amino-acid biosynthesis</keyword>
<dbReference type="AlphaFoldDB" id="A0A399J1M7"/>
<organism evidence="6 7">
    <name type="scientific">Pseudooceanicola sediminis</name>
    <dbReference type="NCBI Taxonomy" id="2211117"/>
    <lineage>
        <taxon>Bacteria</taxon>
        <taxon>Pseudomonadati</taxon>
        <taxon>Pseudomonadota</taxon>
        <taxon>Alphaproteobacteria</taxon>
        <taxon>Rhodobacterales</taxon>
        <taxon>Paracoccaceae</taxon>
        <taxon>Pseudooceanicola</taxon>
    </lineage>
</organism>
<dbReference type="GO" id="GO:0005737">
    <property type="term" value="C:cytoplasm"/>
    <property type="evidence" value="ECO:0007669"/>
    <property type="project" value="UniProtKB-SubCell"/>
</dbReference>
<evidence type="ECO:0000256" key="2">
    <source>
        <dbReference type="ARBA" id="ARBA00023002"/>
    </source>
</evidence>
<dbReference type="Gene3D" id="3.40.50.720">
    <property type="entry name" value="NAD(P)-binding Rossmann-like Domain"/>
    <property type="match status" value="1"/>
</dbReference>
<keyword evidence="2 3" id="KW-0560">Oxidoreductase</keyword>
<dbReference type="InterPro" id="IPR008927">
    <property type="entry name" value="6-PGluconate_DH-like_C_sf"/>
</dbReference>
<reference evidence="6 7" key="1">
    <citation type="submission" date="2018-08" db="EMBL/GenBank/DDBJ databases">
        <title>Pseudooceanicola sediminis CY03 in the family Rhodobacteracea.</title>
        <authorList>
            <person name="Zhang Y.-J."/>
        </authorList>
    </citation>
    <scope>NUCLEOTIDE SEQUENCE [LARGE SCALE GENOMIC DNA]</scope>
    <source>
        <strain evidence="6 7">CY03</strain>
    </source>
</reference>
<keyword evidence="3" id="KW-0963">Cytoplasm</keyword>
<dbReference type="UniPathway" id="UPA00098">
    <property type="reaction ID" value="UER00361"/>
</dbReference>
<evidence type="ECO:0000256" key="1">
    <source>
        <dbReference type="ARBA" id="ARBA00005525"/>
    </source>
</evidence>
<evidence type="ECO:0000313" key="6">
    <source>
        <dbReference type="EMBL" id="RII39190.1"/>
    </source>
</evidence>
<dbReference type="GO" id="GO:0055129">
    <property type="term" value="P:L-proline biosynthetic process"/>
    <property type="evidence" value="ECO:0007669"/>
    <property type="project" value="UniProtKB-UniRule"/>
</dbReference>
<sequence length="271" mass="27955">MTRDRPDAARVALIGASGWLGQFIGPAMLRRGVTTPERFTAINRSGPSAAYDGLGAIPWAATLADLPTPPEVVILSLRAHDFRAGRFECPDALVISLMAGVTVGEIEARTGSARIIRALPNALAEIAQSYTPWLASAAVDAADRALCRAIFRGVGREAEVPDEAALDVLTTLSGAGPAFAALLARALVRAGQRAGLSETVAQGAAENMVCGAAHLMAGRIESAPEIVQSFVAYDGVIAAALRAAEDTGFDAAIEAAVEAGLARVHAMTAED</sequence>
<dbReference type="SUPFAM" id="SSF48179">
    <property type="entry name" value="6-phosphogluconate dehydrogenase C-terminal domain-like"/>
    <property type="match status" value="1"/>
</dbReference>
<comment type="subcellular location">
    <subcellularLocation>
        <location evidence="3">Cytoplasm</location>
    </subcellularLocation>
</comment>
<comment type="pathway">
    <text evidence="3">Amino-acid biosynthesis; L-proline biosynthesis; L-proline from L-glutamate 5-semialdehyde: step 1/1.</text>
</comment>
<comment type="caution">
    <text evidence="6">The sequence shown here is derived from an EMBL/GenBank/DDBJ whole genome shotgun (WGS) entry which is preliminary data.</text>
</comment>
<evidence type="ECO:0000256" key="3">
    <source>
        <dbReference type="HAMAP-Rule" id="MF_01925"/>
    </source>
</evidence>
<protein>
    <recommendedName>
        <fullName evidence="3">Pyrroline-5-carboxylate reductase</fullName>
        <shortName evidence="3">P5C reductase</shortName>
        <shortName evidence="3">P5CR</shortName>
        <ecNumber evidence="3">1.5.1.2</ecNumber>
    </recommendedName>
    <alternativeName>
        <fullName evidence="3">PCA reductase</fullName>
    </alternativeName>
</protein>
<comment type="catalytic activity">
    <reaction evidence="3">
        <text>L-proline + NADP(+) = (S)-1-pyrroline-5-carboxylate + NADPH + 2 H(+)</text>
        <dbReference type="Rhea" id="RHEA:14109"/>
        <dbReference type="ChEBI" id="CHEBI:15378"/>
        <dbReference type="ChEBI" id="CHEBI:17388"/>
        <dbReference type="ChEBI" id="CHEBI:57783"/>
        <dbReference type="ChEBI" id="CHEBI:58349"/>
        <dbReference type="ChEBI" id="CHEBI:60039"/>
        <dbReference type="EC" id="1.5.1.2"/>
    </reaction>
</comment>
<name>A0A399J1M7_9RHOB</name>
<evidence type="ECO:0000259" key="5">
    <source>
        <dbReference type="Pfam" id="PF14748"/>
    </source>
</evidence>
<accession>A0A399J1M7</accession>
<proteinExistence type="inferred from homology"/>
<dbReference type="EMBL" id="QWJJ01000006">
    <property type="protein sequence ID" value="RII39190.1"/>
    <property type="molecule type" value="Genomic_DNA"/>
</dbReference>
<dbReference type="GO" id="GO:0004735">
    <property type="term" value="F:pyrroline-5-carboxylate reductase activity"/>
    <property type="evidence" value="ECO:0007669"/>
    <property type="project" value="UniProtKB-UniRule"/>
</dbReference>
<dbReference type="Pfam" id="PF14748">
    <property type="entry name" value="P5CR_dimer"/>
    <property type="match status" value="1"/>
</dbReference>
<dbReference type="InterPro" id="IPR000304">
    <property type="entry name" value="Pyrroline-COOH_reductase"/>
</dbReference>
<evidence type="ECO:0000313" key="7">
    <source>
        <dbReference type="Proteomes" id="UP000265848"/>
    </source>
</evidence>
<dbReference type="InterPro" id="IPR036291">
    <property type="entry name" value="NAD(P)-bd_dom_sf"/>
</dbReference>
<dbReference type="InterPro" id="IPR029036">
    <property type="entry name" value="P5CR_dimer"/>
</dbReference>
<gene>
    <name evidence="3" type="primary">proC</name>
    <name evidence="6" type="ORF">DL237_08555</name>
</gene>
<dbReference type="Gene3D" id="1.10.3730.10">
    <property type="entry name" value="ProC C-terminal domain-like"/>
    <property type="match status" value="1"/>
</dbReference>
<dbReference type="SUPFAM" id="SSF51735">
    <property type="entry name" value="NAD(P)-binding Rossmann-fold domains"/>
    <property type="match status" value="1"/>
</dbReference>
<comment type="function">
    <text evidence="3">Catalyzes the reduction of 1-pyrroline-5-carboxylate (PCA) to L-proline.</text>
</comment>
<dbReference type="EC" id="1.5.1.2" evidence="3"/>
<dbReference type="RefSeq" id="WP_119398630.1">
    <property type="nucleotide sequence ID" value="NZ_QWJJ01000006.1"/>
</dbReference>
<dbReference type="Proteomes" id="UP000265848">
    <property type="component" value="Unassembled WGS sequence"/>
</dbReference>
<dbReference type="OrthoDB" id="8418678at2"/>
<feature type="binding site" evidence="4">
    <location>
        <begin position="14"/>
        <end position="20"/>
    </location>
    <ligand>
        <name>NADP(+)</name>
        <dbReference type="ChEBI" id="CHEBI:58349"/>
    </ligand>
</feature>
<keyword evidence="3 4" id="KW-0521">NADP</keyword>
<dbReference type="PIRSF" id="PIRSF000193">
    <property type="entry name" value="Pyrrol-5-carb_rd"/>
    <property type="match status" value="1"/>
</dbReference>
<evidence type="ECO:0000256" key="4">
    <source>
        <dbReference type="PIRSR" id="PIRSR000193-1"/>
    </source>
</evidence>
<keyword evidence="7" id="KW-1185">Reference proteome</keyword>
<comment type="similarity">
    <text evidence="1 3">Belongs to the pyrroline-5-carboxylate reductase family.</text>
</comment>
<comment type="catalytic activity">
    <reaction evidence="3">
        <text>L-proline + NAD(+) = (S)-1-pyrroline-5-carboxylate + NADH + 2 H(+)</text>
        <dbReference type="Rhea" id="RHEA:14105"/>
        <dbReference type="ChEBI" id="CHEBI:15378"/>
        <dbReference type="ChEBI" id="CHEBI:17388"/>
        <dbReference type="ChEBI" id="CHEBI:57540"/>
        <dbReference type="ChEBI" id="CHEBI:57945"/>
        <dbReference type="ChEBI" id="CHEBI:60039"/>
        <dbReference type="EC" id="1.5.1.2"/>
    </reaction>
</comment>
<feature type="domain" description="Pyrroline-5-carboxylate reductase dimerisation" evidence="5">
    <location>
        <begin position="163"/>
        <end position="265"/>
    </location>
</feature>